<feature type="compositionally biased region" description="Basic and acidic residues" evidence="1">
    <location>
        <begin position="363"/>
        <end position="376"/>
    </location>
</feature>
<reference evidence="3" key="1">
    <citation type="submission" date="2025-08" db="UniProtKB">
        <authorList>
            <consortium name="RefSeq"/>
        </authorList>
    </citation>
    <scope>IDENTIFICATION</scope>
</reference>
<dbReference type="Proteomes" id="UP001652741">
    <property type="component" value="Chromosome ssa01"/>
</dbReference>
<evidence type="ECO:0000256" key="1">
    <source>
        <dbReference type="SAM" id="MobiDB-lite"/>
    </source>
</evidence>
<feature type="compositionally biased region" description="Low complexity" evidence="1">
    <location>
        <begin position="67"/>
        <end position="81"/>
    </location>
</feature>
<dbReference type="RefSeq" id="XP_045546360.1">
    <property type="nucleotide sequence ID" value="XM_045690404.1"/>
</dbReference>
<keyword evidence="2" id="KW-1185">Reference proteome</keyword>
<dbReference type="GeneID" id="106563357"/>
<organism evidence="2 3">
    <name type="scientific">Salmo salar</name>
    <name type="common">Atlantic salmon</name>
    <dbReference type="NCBI Taxonomy" id="8030"/>
    <lineage>
        <taxon>Eukaryota</taxon>
        <taxon>Metazoa</taxon>
        <taxon>Chordata</taxon>
        <taxon>Craniata</taxon>
        <taxon>Vertebrata</taxon>
        <taxon>Euteleostomi</taxon>
        <taxon>Actinopterygii</taxon>
        <taxon>Neopterygii</taxon>
        <taxon>Teleostei</taxon>
        <taxon>Protacanthopterygii</taxon>
        <taxon>Salmoniformes</taxon>
        <taxon>Salmonidae</taxon>
        <taxon>Salmoninae</taxon>
        <taxon>Salmo</taxon>
    </lineage>
</organism>
<feature type="region of interest" description="Disordered" evidence="1">
    <location>
        <begin position="67"/>
        <end position="102"/>
    </location>
</feature>
<sequence>MDFMRFSHLPETWVIEGPQERVAMEGQWEGGESGESITLSGATFMSKSNVGTLMRSDTEDSGVEICSEASLPSSPPSVSMSNTDIDPTVSDEDGFPSTSPPCSPVFSLPSSCSSSSLSLCPRAQRHREMAAVMHLKLEQALRRADSGDKDAVPRQRCHTASLPSPHSVTRIQRAGHRSGSAGLRRTVSQSVVEEQASTAVLQHRGGLCPHHNTLPAQTDTEIREKDVCEEEYEGLTPGLGYLEQVCRMLEEIARLQLRNQGLQVEMDALREQQRSQNSERNQCDFKASEEGGPSANERLEVKDYEDLPYQSSDSNSNVHQHFRLRSTSDITLMMGHLKKGKEVSGRRYRTIEYLLEHPEDDEKQEKEEAGKKERGSRTKTWKLKIGSLKRETTEKSSQQMNSSVKKASGRWLGQLFRSRKAVPE</sequence>
<name>A0ABM3CIH7_SALSA</name>
<feature type="region of interest" description="Disordered" evidence="1">
    <location>
        <begin position="146"/>
        <end position="186"/>
    </location>
</feature>
<proteinExistence type="predicted"/>
<feature type="region of interest" description="Disordered" evidence="1">
    <location>
        <begin position="359"/>
        <end position="408"/>
    </location>
</feature>
<protein>
    <submittedName>
        <fullName evidence="3">Uncharacterized protein si:dkey-106l3.7</fullName>
    </submittedName>
</protein>
<accession>A0ABM3CIH7</accession>
<evidence type="ECO:0000313" key="3">
    <source>
        <dbReference type="RefSeq" id="XP_045546360.1"/>
    </source>
</evidence>
<feature type="region of interest" description="Disordered" evidence="1">
    <location>
        <begin position="270"/>
        <end position="296"/>
    </location>
</feature>
<feature type="compositionally biased region" description="Polar residues" evidence="1">
    <location>
        <begin position="161"/>
        <end position="170"/>
    </location>
</feature>
<feature type="compositionally biased region" description="Polar residues" evidence="1">
    <location>
        <begin position="395"/>
        <end position="405"/>
    </location>
</feature>
<evidence type="ECO:0000313" key="2">
    <source>
        <dbReference type="Proteomes" id="UP001652741"/>
    </source>
</evidence>
<gene>
    <name evidence="3" type="primary">si:dkey-106l3.7</name>
</gene>